<dbReference type="GO" id="GO:0005983">
    <property type="term" value="P:starch catabolic process"/>
    <property type="evidence" value="ECO:0007669"/>
    <property type="project" value="TreeGrafter"/>
</dbReference>
<dbReference type="GO" id="GO:0019203">
    <property type="term" value="F:carbohydrate phosphatase activity"/>
    <property type="evidence" value="ECO:0007669"/>
    <property type="project" value="TreeGrafter"/>
</dbReference>
<dbReference type="SMART" id="SM01065">
    <property type="entry name" value="CBM_2"/>
    <property type="match status" value="1"/>
</dbReference>
<feature type="domain" description="Tyrosine-protein phosphatase" evidence="2">
    <location>
        <begin position="283"/>
        <end position="436"/>
    </location>
</feature>
<dbReference type="InterPro" id="IPR000387">
    <property type="entry name" value="Tyr_Pase_dom"/>
</dbReference>
<evidence type="ECO:0000259" key="4">
    <source>
        <dbReference type="PROSITE" id="PS51166"/>
    </source>
</evidence>
<dbReference type="InterPro" id="IPR002044">
    <property type="entry name" value="CBM20"/>
</dbReference>
<keyword evidence="1" id="KW-0378">Hydrolase</keyword>
<dbReference type="Pfam" id="PF00686">
    <property type="entry name" value="CBM_20"/>
    <property type="match status" value="1"/>
</dbReference>
<dbReference type="SUPFAM" id="SSF52799">
    <property type="entry name" value="(Phosphotyrosine protein) phosphatases II"/>
    <property type="match status" value="1"/>
</dbReference>
<proteinExistence type="predicted"/>
<dbReference type="PROSITE" id="PS50054">
    <property type="entry name" value="TYR_PHOSPHATASE_DUAL"/>
    <property type="match status" value="1"/>
</dbReference>
<name>A0A7S1T9U4_9RHOD</name>
<dbReference type="InterPro" id="IPR013783">
    <property type="entry name" value="Ig-like_fold"/>
</dbReference>
<dbReference type="EMBL" id="HBGH01003905">
    <property type="protein sequence ID" value="CAD9229666.1"/>
    <property type="molecule type" value="Transcribed_RNA"/>
</dbReference>
<dbReference type="InterPro" id="IPR013784">
    <property type="entry name" value="Carb-bd-like_fold"/>
</dbReference>
<dbReference type="SUPFAM" id="SSF49452">
    <property type="entry name" value="Starch-binding domain-like"/>
    <property type="match status" value="2"/>
</dbReference>
<feature type="domain" description="CBM20" evidence="4">
    <location>
        <begin position="50"/>
        <end position="167"/>
    </location>
</feature>
<dbReference type="InterPro" id="IPR020422">
    <property type="entry name" value="TYR_PHOSPHATASE_DUAL_dom"/>
</dbReference>
<dbReference type="InterPro" id="IPR052832">
    <property type="entry name" value="Starch-Glucan_Phosphatase"/>
</dbReference>
<dbReference type="PROSITE" id="PS51166">
    <property type="entry name" value="CBM20"/>
    <property type="match status" value="1"/>
</dbReference>
<reference evidence="5" key="1">
    <citation type="submission" date="2021-01" db="EMBL/GenBank/DDBJ databases">
        <authorList>
            <person name="Corre E."/>
            <person name="Pelletier E."/>
            <person name="Niang G."/>
            <person name="Scheremetjew M."/>
            <person name="Finn R."/>
            <person name="Kale V."/>
            <person name="Holt S."/>
            <person name="Cochrane G."/>
            <person name="Meng A."/>
            <person name="Brown T."/>
            <person name="Cohen L."/>
        </authorList>
    </citation>
    <scope>NUCLEOTIDE SEQUENCE</scope>
    <source>
        <strain evidence="5">SAG 36.94</strain>
    </source>
</reference>
<dbReference type="GO" id="GO:2001070">
    <property type="term" value="F:starch binding"/>
    <property type="evidence" value="ECO:0007669"/>
    <property type="project" value="InterPro"/>
</dbReference>
<dbReference type="PROSITE" id="PS50056">
    <property type="entry name" value="TYR_PHOSPHATASE_2"/>
    <property type="match status" value="1"/>
</dbReference>
<dbReference type="SMART" id="SM00195">
    <property type="entry name" value="DSPc"/>
    <property type="match status" value="1"/>
</dbReference>
<evidence type="ECO:0000259" key="3">
    <source>
        <dbReference type="PROSITE" id="PS50056"/>
    </source>
</evidence>
<dbReference type="Gene3D" id="3.90.190.10">
    <property type="entry name" value="Protein tyrosine phosphatase superfamily"/>
    <property type="match status" value="1"/>
</dbReference>
<evidence type="ECO:0000256" key="1">
    <source>
        <dbReference type="ARBA" id="ARBA00022912"/>
    </source>
</evidence>
<evidence type="ECO:0000313" key="5">
    <source>
        <dbReference type="EMBL" id="CAD9229666.1"/>
    </source>
</evidence>
<dbReference type="PANTHER" id="PTHR46642:SF8">
    <property type="entry name" value="DUAL SPECIFICITY PROTEIN PHOSPHATASE FAMILY PROTEIN"/>
    <property type="match status" value="1"/>
</dbReference>
<dbReference type="PANTHER" id="PTHR46642">
    <property type="entry name" value="DUAL SPECIFICITY PHOSPHATASE, SUBGROUP, CATALYTIC DOMAIN"/>
    <property type="match status" value="1"/>
</dbReference>
<dbReference type="Pfam" id="PF00782">
    <property type="entry name" value="DSPc"/>
    <property type="match status" value="1"/>
</dbReference>
<dbReference type="InterPro" id="IPR029021">
    <property type="entry name" value="Prot-tyrosine_phosphatase-like"/>
</dbReference>
<feature type="domain" description="Tyrosine specific protein phosphatases" evidence="3">
    <location>
        <begin position="356"/>
        <end position="417"/>
    </location>
</feature>
<dbReference type="GO" id="GO:0009507">
    <property type="term" value="C:chloroplast"/>
    <property type="evidence" value="ECO:0007669"/>
    <property type="project" value="TreeGrafter"/>
</dbReference>
<sequence length="436" mass="49610">MGEERKENLGTDEEQERVAGRRIVVVQPVVHVVRWIPPDPKGNLVVNASVMDDREVGLFFKMYKTLTTDQNLYVYGSSKSLGSWDRANAVELGWHENHRWSRDLVVPRSEILEGGPVEYKFFVAPYGEPGCTSEAREIETVNNRTIDTSEEQLDRDGCIEIYNAWNGIIMRLMIYHPLPEGRAMAVVGGHEQIGNWSGPRGMGLGPERRLLTGEIGRCWEVTFPLTEQEFKQNVQYRYVSLDQNDLTGIFEREPNRVRDFPNVGEISRGMNIAFDANFVGGIDFDEIADWNVVIGPYPQSKEDVDIMAQADVRAVVNVQTDGDFEKRKIDWAAISRAYEEHDIWVGRIQIIDFDGEDLQRHLKRAVEELHHFICHGRKTYVHCTAGMGRAPAVVVGYAVKYRGMDADAALAYIKQYRKVAAPNMSAIHQAIRDQRI</sequence>
<gene>
    <name evidence="5" type="ORF">CCAE0312_LOCUS2151</name>
</gene>
<dbReference type="AlphaFoldDB" id="A0A7S1T9U4"/>
<accession>A0A7S1T9U4</accession>
<evidence type="ECO:0000259" key="2">
    <source>
        <dbReference type="PROSITE" id="PS50054"/>
    </source>
</evidence>
<organism evidence="5">
    <name type="scientific">Compsopogon caeruleus</name>
    <dbReference type="NCBI Taxonomy" id="31354"/>
    <lineage>
        <taxon>Eukaryota</taxon>
        <taxon>Rhodophyta</taxon>
        <taxon>Compsopogonophyceae</taxon>
        <taxon>Compsopogonales</taxon>
        <taxon>Compsopogonaceae</taxon>
        <taxon>Compsopogon</taxon>
    </lineage>
</organism>
<protein>
    <submittedName>
        <fullName evidence="5">Uncharacterized protein</fullName>
    </submittedName>
</protein>
<dbReference type="Gene3D" id="2.60.40.10">
    <property type="entry name" value="Immunoglobulins"/>
    <property type="match status" value="2"/>
</dbReference>
<keyword evidence="1" id="KW-0904">Protein phosphatase</keyword>
<dbReference type="GO" id="GO:0004721">
    <property type="term" value="F:phosphoprotein phosphatase activity"/>
    <property type="evidence" value="ECO:0007669"/>
    <property type="project" value="UniProtKB-KW"/>
</dbReference>
<dbReference type="InterPro" id="IPR000340">
    <property type="entry name" value="Dual-sp_phosphatase_cat-dom"/>
</dbReference>